<dbReference type="AlphaFoldDB" id="A0A077M2Q9"/>
<protein>
    <submittedName>
        <fullName evidence="7">Putative conserved membrane protein</fullName>
    </submittedName>
</protein>
<name>A0A077M2Q9_9MICO</name>
<dbReference type="STRING" id="1194083.BN12_4170001"/>
<evidence type="ECO:0000256" key="1">
    <source>
        <dbReference type="ARBA" id="ARBA00004141"/>
    </source>
</evidence>
<dbReference type="GO" id="GO:0016020">
    <property type="term" value="C:membrane"/>
    <property type="evidence" value="ECO:0007669"/>
    <property type="project" value="UniProtKB-SubCell"/>
</dbReference>
<dbReference type="Proteomes" id="UP000035721">
    <property type="component" value="Unassembled WGS sequence"/>
</dbReference>
<dbReference type="PANTHER" id="PTHR38480:SF1">
    <property type="entry name" value="SLR0254 PROTEIN"/>
    <property type="match status" value="1"/>
</dbReference>
<evidence type="ECO:0000313" key="7">
    <source>
        <dbReference type="EMBL" id="CCH79352.1"/>
    </source>
</evidence>
<dbReference type="InterPro" id="IPR010432">
    <property type="entry name" value="RDD"/>
</dbReference>
<feature type="transmembrane region" description="Helical" evidence="5">
    <location>
        <begin position="34"/>
        <end position="57"/>
    </location>
</feature>
<keyword evidence="4 5" id="KW-0472">Membrane</keyword>
<gene>
    <name evidence="7" type="ORF">BN12_4170001</name>
</gene>
<dbReference type="Pfam" id="PF06271">
    <property type="entry name" value="RDD"/>
    <property type="match status" value="1"/>
</dbReference>
<proteinExistence type="predicted"/>
<keyword evidence="2 5" id="KW-0812">Transmembrane</keyword>
<dbReference type="PANTHER" id="PTHR38480">
    <property type="entry name" value="SLR0254 PROTEIN"/>
    <property type="match status" value="1"/>
</dbReference>
<evidence type="ECO:0000313" key="8">
    <source>
        <dbReference type="Proteomes" id="UP000035721"/>
    </source>
</evidence>
<feature type="transmembrane region" description="Helical" evidence="5">
    <location>
        <begin position="69"/>
        <end position="86"/>
    </location>
</feature>
<keyword evidence="8" id="KW-1185">Reference proteome</keyword>
<comment type="caution">
    <text evidence="7">The sequence shown here is derived from an EMBL/GenBank/DDBJ whole genome shotgun (WGS) entry which is preliminary data.</text>
</comment>
<reference evidence="7 8" key="1">
    <citation type="journal article" date="2013" name="ISME J.">
        <title>A metabolic model for members of the genus Tetrasphaera involved in enhanced biological phosphorus removal.</title>
        <authorList>
            <person name="Kristiansen R."/>
            <person name="Nguyen H.T.T."/>
            <person name="Saunders A.M."/>
            <person name="Nielsen J.L."/>
            <person name="Wimmer R."/>
            <person name="Le V.Q."/>
            <person name="McIlroy S.J."/>
            <person name="Petrovski S."/>
            <person name="Seviour R.J."/>
            <person name="Calteau A."/>
            <person name="Nielsen K.L."/>
            <person name="Nielsen P.H."/>
        </authorList>
    </citation>
    <scope>NUCLEOTIDE SEQUENCE [LARGE SCALE GENOMIC DNA]</scope>
    <source>
        <strain evidence="7 8">T1-X7</strain>
    </source>
</reference>
<evidence type="ECO:0000256" key="4">
    <source>
        <dbReference type="ARBA" id="ARBA00023136"/>
    </source>
</evidence>
<evidence type="ECO:0000256" key="2">
    <source>
        <dbReference type="ARBA" id="ARBA00022692"/>
    </source>
</evidence>
<feature type="domain" description="RDD" evidence="6">
    <location>
        <begin position="27"/>
        <end position="155"/>
    </location>
</feature>
<keyword evidence="3 5" id="KW-1133">Transmembrane helix</keyword>
<accession>A0A077M2Q9</accession>
<sequence length="272" mass="29743">MTTAPAHDGYLRQEQVTGEAVAVELPVASLFARVLSRIIDTLVEAFALVAFFVALSVTNLRLSFAVQRTIVLLVVIAVVVVYPVLLETVTRGKSVGRYALGLRVVRDDGGPITTRQALVRALTAPIEIYSMSGAPALVTALVTQRAKRLGDLAAGTYAISERHAVRLPRSPRVHPALATWAAHADLGRIPTSLALGTRQFLARAQTLRPDSREAIGRDLLDRMRPYVSPPPSPGWHPEYVLAAILAERSRRDSLKLQREDALRARVLRRAGW</sequence>
<dbReference type="RefSeq" id="WP_235432514.1">
    <property type="nucleotide sequence ID" value="NZ_HF570958.1"/>
</dbReference>
<evidence type="ECO:0000256" key="5">
    <source>
        <dbReference type="SAM" id="Phobius"/>
    </source>
</evidence>
<dbReference type="EMBL" id="CAJB01000354">
    <property type="protein sequence ID" value="CCH79352.1"/>
    <property type="molecule type" value="Genomic_DNA"/>
</dbReference>
<comment type="subcellular location">
    <subcellularLocation>
        <location evidence="1">Membrane</location>
        <topology evidence="1">Multi-pass membrane protein</topology>
    </subcellularLocation>
</comment>
<evidence type="ECO:0000259" key="6">
    <source>
        <dbReference type="Pfam" id="PF06271"/>
    </source>
</evidence>
<organism evidence="7 8">
    <name type="scientific">Nostocoides japonicum T1-X7</name>
    <dbReference type="NCBI Taxonomy" id="1194083"/>
    <lineage>
        <taxon>Bacteria</taxon>
        <taxon>Bacillati</taxon>
        <taxon>Actinomycetota</taxon>
        <taxon>Actinomycetes</taxon>
        <taxon>Micrococcales</taxon>
        <taxon>Intrasporangiaceae</taxon>
        <taxon>Nostocoides</taxon>
    </lineage>
</organism>
<evidence type="ECO:0000256" key="3">
    <source>
        <dbReference type="ARBA" id="ARBA00022989"/>
    </source>
</evidence>